<evidence type="ECO:0000313" key="3">
    <source>
        <dbReference type="EMBL" id="GFH86073.1"/>
    </source>
</evidence>
<dbReference type="OrthoDB" id="649099at2"/>
<dbReference type="Proteomes" id="UP000267159">
    <property type="component" value="Unassembled WGS sequence"/>
</dbReference>
<dbReference type="Pfam" id="PF04773">
    <property type="entry name" value="FecR"/>
    <property type="match status" value="1"/>
</dbReference>
<dbReference type="GO" id="GO:0016989">
    <property type="term" value="F:sigma factor antagonist activity"/>
    <property type="evidence" value="ECO:0007669"/>
    <property type="project" value="TreeGrafter"/>
</dbReference>
<reference evidence="6 9" key="3">
    <citation type="submission" date="2019-04" db="EMBL/GenBank/DDBJ databases">
        <title>Microbes associate with the intestines of laboratory mice.</title>
        <authorList>
            <person name="Navarre W."/>
            <person name="Wong E."/>
            <person name="Huang K."/>
            <person name="Tropini C."/>
            <person name="Ng K."/>
            <person name="Yu B."/>
        </authorList>
    </citation>
    <scope>NUCLEOTIDE SEQUENCE [LARGE SCALE GENOMIC DNA]</scope>
    <source>
        <strain evidence="6 9">NM70_E10</strain>
    </source>
</reference>
<reference evidence="5 8" key="2">
    <citation type="submission" date="2019-03" db="EMBL/GenBank/DDBJ databases">
        <title>Diversity of the mouse oral microbiome.</title>
        <authorList>
            <person name="Joseph S."/>
            <person name="Aduse-Opoku J."/>
            <person name="Curtis M."/>
            <person name="Wade W."/>
            <person name="Hashim A."/>
        </authorList>
    </citation>
    <scope>NUCLEOTIDE SEQUENCE [LARGE SCALE GENOMIC DNA]</scope>
    <source>
        <strain evidence="5 8">P2318</strain>
    </source>
</reference>
<dbReference type="PANTHER" id="PTHR30273">
    <property type="entry name" value="PERIPLASMIC SIGNAL SENSOR AND SIGMA FACTOR ACTIVATOR FECR-RELATED"/>
    <property type="match status" value="1"/>
</dbReference>
<protein>
    <submittedName>
        <fullName evidence="4">FecR family protein</fullName>
    </submittedName>
</protein>
<feature type="domain" description="FecR protein" evidence="1">
    <location>
        <begin position="14"/>
        <end position="99"/>
    </location>
</feature>
<evidence type="ECO:0000259" key="2">
    <source>
        <dbReference type="Pfam" id="PF16344"/>
    </source>
</evidence>
<dbReference type="Pfam" id="PF16344">
    <property type="entry name" value="FecR_C"/>
    <property type="match status" value="1"/>
</dbReference>
<proteinExistence type="predicted"/>
<name>A0A3L7Z3X5_9BACE</name>
<evidence type="ECO:0000313" key="5">
    <source>
        <dbReference type="EMBL" id="TFU53411.1"/>
    </source>
</evidence>
<dbReference type="InterPro" id="IPR012373">
    <property type="entry name" value="Ferrdict_sens_TM"/>
</dbReference>
<dbReference type="EMBL" id="SRZA01000025">
    <property type="protein sequence ID" value="TGY03070.1"/>
    <property type="molecule type" value="Genomic_DNA"/>
</dbReference>
<sequence>MGGEKNIKIIAEKNQLYVLPDSTKVWMQPGSSIRYAKAFMQDRRVWLEGNSLFEVQKHKGSTFQVYINDAFIEVKGTCFLVKQEDAYCSEVTLFEGEIEFNIPSTCQKTAMLPLQKLTYNSMDSQTQIDNIANISWENGRYNLKDVPLDQLIQIVSRMYHTDILMEGVHRDEVSFSGSIHYNESLDNVLNKIRFSLNLNIRKVDDRFILY</sequence>
<gene>
    <name evidence="4" type="ORF">D7Y07_14145</name>
    <name evidence="5" type="ORF">E4T97_00435</name>
    <name evidence="6" type="ORF">E5356_09695</name>
    <name evidence="3" type="ORF">IMSAGC001_01479</name>
</gene>
<reference evidence="3 10" key="4">
    <citation type="journal article" date="2020" name="Microbiome">
        <title>Single-cell genomics of uncultured bacteria reveals dietary fiber responders in the mouse gut microbiota.</title>
        <authorList>
            <person name="Chijiiwa R."/>
            <person name="Hosokawa M."/>
            <person name="Kogawa M."/>
            <person name="Nishikawa Y."/>
            <person name="Ide K."/>
            <person name="Sakanashi C."/>
            <person name="Takahashi K."/>
            <person name="Takeyama H."/>
        </authorList>
    </citation>
    <scope>NUCLEOTIDE SEQUENCE [LARGE SCALE GENOMIC DNA]</scope>
    <source>
        <strain evidence="3">IMSAGC_001</strain>
    </source>
</reference>
<dbReference type="Gene3D" id="3.55.50.30">
    <property type="match status" value="1"/>
</dbReference>
<organism evidence="4 7">
    <name type="scientific">Bacteroides acidifaciens</name>
    <dbReference type="NCBI Taxonomy" id="85831"/>
    <lineage>
        <taxon>Bacteria</taxon>
        <taxon>Pseudomonadati</taxon>
        <taxon>Bacteroidota</taxon>
        <taxon>Bacteroidia</taxon>
        <taxon>Bacteroidales</taxon>
        <taxon>Bacteroidaceae</taxon>
        <taxon>Bacteroides</taxon>
    </lineage>
</organism>
<dbReference type="RefSeq" id="WP_121766790.1">
    <property type="nucleotide sequence ID" value="NZ_BLLS01000028.1"/>
</dbReference>
<evidence type="ECO:0000313" key="10">
    <source>
        <dbReference type="Proteomes" id="UP000491181"/>
    </source>
</evidence>
<accession>A0A3L7Z3X5</accession>
<dbReference type="AlphaFoldDB" id="A0A3L7Z3X5"/>
<evidence type="ECO:0000313" key="7">
    <source>
        <dbReference type="Proteomes" id="UP000267159"/>
    </source>
</evidence>
<dbReference type="InterPro" id="IPR006860">
    <property type="entry name" value="FecR"/>
</dbReference>
<evidence type="ECO:0000313" key="4">
    <source>
        <dbReference type="EMBL" id="RLT79373.1"/>
    </source>
</evidence>
<dbReference type="Proteomes" id="UP000491181">
    <property type="component" value="Unassembled WGS sequence"/>
</dbReference>
<dbReference type="EMBL" id="BLLS01000028">
    <property type="protein sequence ID" value="GFH86073.1"/>
    <property type="molecule type" value="Genomic_DNA"/>
</dbReference>
<dbReference type="EMBL" id="SPPV01000001">
    <property type="protein sequence ID" value="TFU53411.1"/>
    <property type="molecule type" value="Genomic_DNA"/>
</dbReference>
<evidence type="ECO:0000313" key="9">
    <source>
        <dbReference type="Proteomes" id="UP000305751"/>
    </source>
</evidence>
<dbReference type="InterPro" id="IPR032508">
    <property type="entry name" value="FecR_C"/>
</dbReference>
<dbReference type="Proteomes" id="UP000298073">
    <property type="component" value="Unassembled WGS sequence"/>
</dbReference>
<dbReference type="Proteomes" id="UP000305751">
    <property type="component" value="Unassembled WGS sequence"/>
</dbReference>
<reference evidence="4 7" key="1">
    <citation type="submission" date="2018-09" db="EMBL/GenBank/DDBJ databases">
        <title>Murine metabolic-syndrome-specific gut microbial biobank.</title>
        <authorList>
            <person name="Liu C."/>
        </authorList>
    </citation>
    <scope>NUCLEOTIDE SEQUENCE [LARGE SCALE GENOMIC DNA]</scope>
    <source>
        <strain evidence="4 7">0.1X-D8-26</strain>
    </source>
</reference>
<dbReference type="PANTHER" id="PTHR30273:SF2">
    <property type="entry name" value="PROTEIN FECR"/>
    <property type="match status" value="1"/>
</dbReference>
<evidence type="ECO:0000259" key="1">
    <source>
        <dbReference type="Pfam" id="PF04773"/>
    </source>
</evidence>
<dbReference type="EMBL" id="RAZM01000052">
    <property type="protein sequence ID" value="RLT79373.1"/>
    <property type="molecule type" value="Genomic_DNA"/>
</dbReference>
<keyword evidence="9" id="KW-1185">Reference proteome</keyword>
<dbReference type="Gene3D" id="2.60.120.1440">
    <property type="match status" value="1"/>
</dbReference>
<evidence type="ECO:0000313" key="8">
    <source>
        <dbReference type="Proteomes" id="UP000298073"/>
    </source>
</evidence>
<feature type="domain" description="Protein FecR C-terminal" evidence="2">
    <location>
        <begin position="141"/>
        <end position="208"/>
    </location>
</feature>
<evidence type="ECO:0000313" key="6">
    <source>
        <dbReference type="EMBL" id="TGY03070.1"/>
    </source>
</evidence>
<dbReference type="STRING" id="1235814.GCA_000613385_02353"/>
<comment type="caution">
    <text evidence="4">The sequence shown here is derived from an EMBL/GenBank/DDBJ whole genome shotgun (WGS) entry which is preliminary data.</text>
</comment>